<gene>
    <name evidence="3" type="ordered locus">MTR_5g025700</name>
</gene>
<evidence type="ECO:0000313" key="5">
    <source>
        <dbReference type="Proteomes" id="UP000002051"/>
    </source>
</evidence>
<organism evidence="3 5">
    <name type="scientific">Medicago truncatula</name>
    <name type="common">Barrel medic</name>
    <name type="synonym">Medicago tribuloides</name>
    <dbReference type="NCBI Taxonomy" id="3880"/>
    <lineage>
        <taxon>Eukaryota</taxon>
        <taxon>Viridiplantae</taxon>
        <taxon>Streptophyta</taxon>
        <taxon>Embryophyta</taxon>
        <taxon>Tracheophyta</taxon>
        <taxon>Spermatophyta</taxon>
        <taxon>Magnoliopsida</taxon>
        <taxon>eudicotyledons</taxon>
        <taxon>Gunneridae</taxon>
        <taxon>Pentapetalae</taxon>
        <taxon>rosids</taxon>
        <taxon>fabids</taxon>
        <taxon>Fabales</taxon>
        <taxon>Fabaceae</taxon>
        <taxon>Papilionoideae</taxon>
        <taxon>50 kb inversion clade</taxon>
        <taxon>NPAAA clade</taxon>
        <taxon>Hologalegina</taxon>
        <taxon>IRL clade</taxon>
        <taxon>Trifolieae</taxon>
        <taxon>Medicago</taxon>
    </lineage>
</organism>
<protein>
    <submittedName>
        <fullName evidence="3">DYW nucleic acid deaminase family protein</fullName>
    </submittedName>
</protein>
<keyword evidence="5" id="KW-1185">Reference proteome</keyword>
<evidence type="ECO:0000313" key="3">
    <source>
        <dbReference type="EMBL" id="AES95457.1"/>
    </source>
</evidence>
<reference evidence="3 5" key="1">
    <citation type="journal article" date="2011" name="Nature">
        <title>The Medicago genome provides insight into the evolution of rhizobial symbioses.</title>
        <authorList>
            <person name="Young N.D."/>
            <person name="Debelle F."/>
            <person name="Oldroyd G.E."/>
            <person name="Geurts R."/>
            <person name="Cannon S.B."/>
            <person name="Udvardi M.K."/>
            <person name="Benedito V.A."/>
            <person name="Mayer K.F."/>
            <person name="Gouzy J."/>
            <person name="Schoof H."/>
            <person name="Van de Peer Y."/>
            <person name="Proost S."/>
            <person name="Cook D.R."/>
            <person name="Meyers B.C."/>
            <person name="Spannagl M."/>
            <person name="Cheung F."/>
            <person name="De Mita S."/>
            <person name="Krishnakumar V."/>
            <person name="Gundlach H."/>
            <person name="Zhou S."/>
            <person name="Mudge J."/>
            <person name="Bharti A.K."/>
            <person name="Murray J.D."/>
            <person name="Naoumkina M.A."/>
            <person name="Rosen B."/>
            <person name="Silverstein K.A."/>
            <person name="Tang H."/>
            <person name="Rombauts S."/>
            <person name="Zhao P.X."/>
            <person name="Zhou P."/>
            <person name="Barbe V."/>
            <person name="Bardou P."/>
            <person name="Bechner M."/>
            <person name="Bellec A."/>
            <person name="Berger A."/>
            <person name="Berges H."/>
            <person name="Bidwell S."/>
            <person name="Bisseling T."/>
            <person name="Choisne N."/>
            <person name="Couloux A."/>
            <person name="Denny R."/>
            <person name="Deshpande S."/>
            <person name="Dai X."/>
            <person name="Doyle J.J."/>
            <person name="Dudez A.M."/>
            <person name="Farmer A.D."/>
            <person name="Fouteau S."/>
            <person name="Franken C."/>
            <person name="Gibelin C."/>
            <person name="Gish J."/>
            <person name="Goldstein S."/>
            <person name="Gonzalez A.J."/>
            <person name="Green P.J."/>
            <person name="Hallab A."/>
            <person name="Hartog M."/>
            <person name="Hua A."/>
            <person name="Humphray S.J."/>
            <person name="Jeong D.H."/>
            <person name="Jing Y."/>
            <person name="Jocker A."/>
            <person name="Kenton S.M."/>
            <person name="Kim D.J."/>
            <person name="Klee K."/>
            <person name="Lai H."/>
            <person name="Lang C."/>
            <person name="Lin S."/>
            <person name="Macmil S.L."/>
            <person name="Magdelenat G."/>
            <person name="Matthews L."/>
            <person name="McCorrison J."/>
            <person name="Monaghan E.L."/>
            <person name="Mun J.H."/>
            <person name="Najar F.Z."/>
            <person name="Nicholson C."/>
            <person name="Noirot C."/>
            <person name="O'Bleness M."/>
            <person name="Paule C.R."/>
            <person name="Poulain J."/>
            <person name="Prion F."/>
            <person name="Qin B."/>
            <person name="Qu C."/>
            <person name="Retzel E.F."/>
            <person name="Riddle C."/>
            <person name="Sallet E."/>
            <person name="Samain S."/>
            <person name="Samson N."/>
            <person name="Sanders I."/>
            <person name="Saurat O."/>
            <person name="Scarpelli C."/>
            <person name="Schiex T."/>
            <person name="Segurens B."/>
            <person name="Severin A.J."/>
            <person name="Sherrier D.J."/>
            <person name="Shi R."/>
            <person name="Sims S."/>
            <person name="Singer S.R."/>
            <person name="Sinharoy S."/>
            <person name="Sterck L."/>
            <person name="Viollet A."/>
            <person name="Wang B.B."/>
            <person name="Wang K."/>
            <person name="Wang M."/>
            <person name="Wang X."/>
            <person name="Warfsmann J."/>
            <person name="Weissenbach J."/>
            <person name="White D.D."/>
            <person name="White J.D."/>
            <person name="Wiley G.B."/>
            <person name="Wincker P."/>
            <person name="Xing Y."/>
            <person name="Yang L."/>
            <person name="Yao Z."/>
            <person name="Ying F."/>
            <person name="Zhai J."/>
            <person name="Zhou L."/>
            <person name="Zuber A."/>
            <person name="Denarie J."/>
            <person name="Dixon R.A."/>
            <person name="May G.D."/>
            <person name="Schwartz D.C."/>
            <person name="Rogers J."/>
            <person name="Quetier F."/>
            <person name="Town C.D."/>
            <person name="Roe B.A."/>
        </authorList>
    </citation>
    <scope>NUCLEOTIDE SEQUENCE [LARGE SCALE GENOMIC DNA]</scope>
    <source>
        <strain evidence="3">A17</strain>
        <strain evidence="4 5">cv. Jemalong A17</strain>
    </source>
</reference>
<dbReference type="Pfam" id="PF14432">
    <property type="entry name" value="DYW_deaminase"/>
    <property type="match status" value="1"/>
</dbReference>
<sequence length="172" mass="20116">MIKQMGYVPNIEAVLHNVEDEQKESYLNYHSEKLAITYGLMKTPFLAPIRVIKNLRICDDCHTAVKPISKVTNRMIIVRDASRFHYFCDGTCTCADHWYHFHKLKNIKHSLRMDLGYAQSQSDADSHIVGFEFQARKLLLLKVVKDQPVKEQKNQQSLLVDFDRKLDYEIDD</sequence>
<feature type="domain" description="DYW" evidence="2">
    <location>
        <begin position="6"/>
        <end position="98"/>
    </location>
</feature>
<dbReference type="GO" id="GO:0008270">
    <property type="term" value="F:zinc ion binding"/>
    <property type="evidence" value="ECO:0007669"/>
    <property type="project" value="InterPro"/>
</dbReference>
<dbReference type="AlphaFoldDB" id="G7K425"/>
<accession>G7K425</accession>
<reference evidence="3 5" key="2">
    <citation type="journal article" date="2014" name="BMC Genomics">
        <title>An improved genome release (version Mt4.0) for the model legume Medicago truncatula.</title>
        <authorList>
            <person name="Tang H."/>
            <person name="Krishnakumar V."/>
            <person name="Bidwell S."/>
            <person name="Rosen B."/>
            <person name="Chan A."/>
            <person name="Zhou S."/>
            <person name="Gentzbittel L."/>
            <person name="Childs K.L."/>
            <person name="Yandell M."/>
            <person name="Gundlach H."/>
            <person name="Mayer K.F."/>
            <person name="Schwartz D.C."/>
            <person name="Town C.D."/>
        </authorList>
    </citation>
    <scope>GENOME REANNOTATION</scope>
    <source>
        <strain evidence="4 5">cv. Jemalong A17</strain>
    </source>
</reference>
<proteinExistence type="inferred from homology"/>
<dbReference type="eggNOG" id="KOG4197">
    <property type="taxonomic scope" value="Eukaryota"/>
</dbReference>
<dbReference type="EnsemblPlants" id="AES95457">
    <property type="protein sequence ID" value="AES95457"/>
    <property type="gene ID" value="MTR_5g025700"/>
</dbReference>
<dbReference type="HOGENOM" id="CLU_1557587_0_0_1"/>
<dbReference type="STRING" id="3880.G7K425"/>
<dbReference type="InterPro" id="IPR032867">
    <property type="entry name" value="DYW_dom"/>
</dbReference>
<evidence type="ECO:0000259" key="2">
    <source>
        <dbReference type="Pfam" id="PF14432"/>
    </source>
</evidence>
<reference evidence="4" key="3">
    <citation type="submission" date="2015-04" db="UniProtKB">
        <authorList>
            <consortium name="EnsemblPlants"/>
        </authorList>
    </citation>
    <scope>IDENTIFICATION</scope>
    <source>
        <strain evidence="4">cv. Jemalong A17</strain>
    </source>
</reference>
<dbReference type="PaxDb" id="3880-AES95457"/>
<name>G7K425_MEDTR</name>
<comment type="similarity">
    <text evidence="1">Belongs to the PPR family. PCMP-H subfamily.</text>
</comment>
<dbReference type="EMBL" id="CM001221">
    <property type="protein sequence ID" value="AES95457.1"/>
    <property type="molecule type" value="Genomic_DNA"/>
</dbReference>
<evidence type="ECO:0000256" key="1">
    <source>
        <dbReference type="ARBA" id="ARBA00006643"/>
    </source>
</evidence>
<dbReference type="Proteomes" id="UP000002051">
    <property type="component" value="Chromosome 5"/>
</dbReference>
<evidence type="ECO:0000313" key="4">
    <source>
        <dbReference type="EnsemblPlants" id="AES95457"/>
    </source>
</evidence>